<dbReference type="CDD" id="cd20387">
    <property type="entry name" value="Tudor_UHRF_rpt1"/>
    <property type="match status" value="1"/>
</dbReference>
<dbReference type="InterPro" id="IPR045134">
    <property type="entry name" value="UHRF1/2-like"/>
</dbReference>
<organism evidence="19 20">
    <name type="scientific">Rhynchophorus ferrugineus</name>
    <name type="common">Red palm weevil</name>
    <name type="synonym">Curculio ferrugineus</name>
    <dbReference type="NCBI Taxonomy" id="354439"/>
    <lineage>
        <taxon>Eukaryota</taxon>
        <taxon>Metazoa</taxon>
        <taxon>Ecdysozoa</taxon>
        <taxon>Arthropoda</taxon>
        <taxon>Hexapoda</taxon>
        <taxon>Insecta</taxon>
        <taxon>Pterygota</taxon>
        <taxon>Neoptera</taxon>
        <taxon>Endopterygota</taxon>
        <taxon>Coleoptera</taxon>
        <taxon>Polyphaga</taxon>
        <taxon>Cucujiformia</taxon>
        <taxon>Curculionidae</taxon>
        <taxon>Dryophthorinae</taxon>
        <taxon>Rhynchophorus</taxon>
    </lineage>
</organism>
<dbReference type="Gene3D" id="2.30.30.1150">
    <property type="match status" value="1"/>
</dbReference>
<dbReference type="InterPro" id="IPR019787">
    <property type="entry name" value="Znf_PHD-finger"/>
</dbReference>
<evidence type="ECO:0000313" key="19">
    <source>
        <dbReference type="EMBL" id="KAF7280152.1"/>
    </source>
</evidence>
<dbReference type="Pfam" id="PF02182">
    <property type="entry name" value="SAD_SRA"/>
    <property type="match status" value="1"/>
</dbReference>
<dbReference type="EC" id="2.3.2.27" evidence="3"/>
<evidence type="ECO:0000259" key="17">
    <source>
        <dbReference type="PROSITE" id="PS50089"/>
    </source>
</evidence>
<dbReference type="InterPro" id="IPR000626">
    <property type="entry name" value="Ubiquitin-like_dom"/>
</dbReference>
<dbReference type="GO" id="GO:0044027">
    <property type="term" value="P:negative regulation of gene expression via chromosomal CpG island methylation"/>
    <property type="evidence" value="ECO:0007669"/>
    <property type="project" value="TreeGrafter"/>
</dbReference>
<comment type="catalytic activity">
    <reaction evidence="1">
        <text>S-ubiquitinyl-[E2 ubiquitin-conjugating enzyme]-L-cysteine + [acceptor protein]-L-lysine = [E2 ubiquitin-conjugating enzyme]-L-cysteine + N(6)-ubiquitinyl-[acceptor protein]-L-lysine.</text>
        <dbReference type="EC" id="2.3.2.27"/>
    </reaction>
</comment>
<feature type="domain" description="RING-type" evidence="17">
    <location>
        <begin position="668"/>
        <end position="708"/>
    </location>
</feature>
<dbReference type="GO" id="GO:0003677">
    <property type="term" value="F:DNA binding"/>
    <property type="evidence" value="ECO:0007669"/>
    <property type="project" value="UniProtKB-KW"/>
</dbReference>
<evidence type="ECO:0000256" key="5">
    <source>
        <dbReference type="ARBA" id="ARBA00022723"/>
    </source>
</evidence>
<dbReference type="Pfam" id="PF00240">
    <property type="entry name" value="ubiquitin"/>
    <property type="match status" value="1"/>
</dbReference>
<keyword evidence="5" id="KW-0479">Metal-binding</keyword>
<keyword evidence="8" id="KW-0862">Zinc</keyword>
<keyword evidence="4" id="KW-0808">Transferase</keyword>
<dbReference type="PROSITE" id="PS51015">
    <property type="entry name" value="YDG"/>
    <property type="match status" value="1"/>
</dbReference>
<feature type="region of interest" description="Disordered" evidence="14">
    <location>
        <begin position="581"/>
        <end position="604"/>
    </location>
</feature>
<dbReference type="GO" id="GO:0016567">
    <property type="term" value="P:protein ubiquitination"/>
    <property type="evidence" value="ECO:0007669"/>
    <property type="project" value="UniProtKB-UniPathway"/>
</dbReference>
<dbReference type="Gene3D" id="2.30.280.10">
    <property type="entry name" value="SRA-YDG"/>
    <property type="match status" value="1"/>
</dbReference>
<dbReference type="InterPro" id="IPR015947">
    <property type="entry name" value="PUA-like_sf"/>
</dbReference>
<comment type="caution">
    <text evidence="19">The sequence shown here is derived from an EMBL/GenBank/DDBJ whole genome shotgun (WGS) entry which is preliminary data.</text>
</comment>
<evidence type="ECO:0000256" key="12">
    <source>
        <dbReference type="PROSITE-ProRule" id="PRU00175"/>
    </source>
</evidence>
<dbReference type="PROSITE" id="PS50016">
    <property type="entry name" value="ZF_PHD_2"/>
    <property type="match status" value="1"/>
</dbReference>
<dbReference type="Pfam" id="PF12148">
    <property type="entry name" value="TTD"/>
    <property type="match status" value="1"/>
</dbReference>
<dbReference type="Proteomes" id="UP000625711">
    <property type="component" value="Unassembled WGS sequence"/>
</dbReference>
<dbReference type="InterPro" id="IPR003105">
    <property type="entry name" value="SRA_YDG"/>
</dbReference>
<dbReference type="GO" id="GO:0008270">
    <property type="term" value="F:zinc ion binding"/>
    <property type="evidence" value="ECO:0007669"/>
    <property type="project" value="UniProtKB-KW"/>
</dbReference>
<dbReference type="SUPFAM" id="SSF54236">
    <property type="entry name" value="Ubiquitin-like"/>
    <property type="match status" value="1"/>
</dbReference>
<evidence type="ECO:0000256" key="6">
    <source>
        <dbReference type="ARBA" id="ARBA00022771"/>
    </source>
</evidence>
<dbReference type="PROSITE" id="PS50089">
    <property type="entry name" value="ZF_RING_2"/>
    <property type="match status" value="1"/>
</dbReference>
<dbReference type="Gene3D" id="3.10.20.90">
    <property type="entry name" value="Phosphatidylinositol 3-kinase Catalytic Subunit, Chain A, domain 1"/>
    <property type="match status" value="1"/>
</dbReference>
<dbReference type="GO" id="GO:0005634">
    <property type="term" value="C:nucleus"/>
    <property type="evidence" value="ECO:0007669"/>
    <property type="project" value="UniProtKB-SubCell"/>
</dbReference>
<reference evidence="19" key="1">
    <citation type="submission" date="2020-08" db="EMBL/GenBank/DDBJ databases">
        <title>Genome sequencing and assembly of the red palm weevil Rhynchophorus ferrugineus.</title>
        <authorList>
            <person name="Dias G.B."/>
            <person name="Bergman C.M."/>
            <person name="Manee M."/>
        </authorList>
    </citation>
    <scope>NUCLEOTIDE SEQUENCE</scope>
    <source>
        <strain evidence="19">AA-2017</strain>
        <tissue evidence="19">Whole larva</tissue>
    </source>
</reference>
<dbReference type="InterPro" id="IPR001965">
    <property type="entry name" value="Znf_PHD"/>
</dbReference>
<dbReference type="InterPro" id="IPR021991">
    <property type="entry name" value="TTD_dom"/>
</dbReference>
<feature type="domain" description="PHD-type" evidence="15">
    <location>
        <begin position="280"/>
        <end position="335"/>
    </location>
</feature>
<evidence type="ECO:0000256" key="3">
    <source>
        <dbReference type="ARBA" id="ARBA00012483"/>
    </source>
</evidence>
<keyword evidence="11" id="KW-0131">Cell cycle</keyword>
<dbReference type="PROSITE" id="PS50053">
    <property type="entry name" value="UBIQUITIN_2"/>
    <property type="match status" value="1"/>
</dbReference>
<evidence type="ECO:0000256" key="4">
    <source>
        <dbReference type="ARBA" id="ARBA00022679"/>
    </source>
</evidence>
<dbReference type="InterPro" id="IPR029071">
    <property type="entry name" value="Ubiquitin-like_domsf"/>
</dbReference>
<evidence type="ECO:0000256" key="14">
    <source>
        <dbReference type="SAM" id="MobiDB-lite"/>
    </source>
</evidence>
<proteinExistence type="predicted"/>
<dbReference type="InterPro" id="IPR001841">
    <property type="entry name" value="Znf_RING"/>
</dbReference>
<evidence type="ECO:0000256" key="13">
    <source>
        <dbReference type="PROSITE-ProRule" id="PRU00358"/>
    </source>
</evidence>
<evidence type="ECO:0000259" key="18">
    <source>
        <dbReference type="PROSITE" id="PS51015"/>
    </source>
</evidence>
<sequence length="738" mass="85125">MYIRIKADWLEKSKRETVIPLSKTTTIEELRKLVYDEIGVETNLQRFFYKGKELVDDHNLNDYSVLPNDVIILYKRSIIVQDIPKNSNKSHTEDVTEKNNQVNIEKFVHGTSEFYNVGDNVDIRLVETGAWYEAIIINILRKESEEVIENKLIFHVKSEEHVSVVPFEEKVELENIRPRSYYTYKIPDLKVGMRVLVNYNIDSPKSRGLWYDFEITEVGSIDVIGKLFFGHSCIDNCNIKFIQEVMRIEEPTKKDMKKEPEVYNNRKYPYNCDKCKDNKNKKCKYCGCRICAGKNDWDKIILCDECDQGHHLMCLKPPLQSVPEDDWYCPDCKTDDTEIVKAGERLKHSKKKEKMPSSVNDGKRDWGKGMACVGLTKRNDKVSKSHVGPIPGVEVGFCWKFRLGVAESGVHRPPVAGIHGQESDCAYSIVLSGGYEDDLDLGKEFYYTGSGGRDLSGNKRTSNQSFDQELTRTNKALALNCNAPLNDKKGAEAKDWKAGKPVRVVRSYKLAKHSKFAPEDGYRYDGIYKVVKYYPEKGKSGYIVWRYMLRRDDPAPAPWEPKAKKYEMIYPEGYLEFEEAKRRKEEQENKKTTTSKSPKKGLKRKPITSTLNDIFNKKKKLDEFKLDEEVEKAIEDDEVNIKLWQDCTTTVKDGKKAFLDKVEEIFKCIICIDLVYEPVTLKCGHNLCYKCLLHSLKHTEGSFCPHCRETLDKEQATSLKNNRLNKALNLLFPGYGSI</sequence>
<dbReference type="PROSITE" id="PS00518">
    <property type="entry name" value="ZF_RING_1"/>
    <property type="match status" value="1"/>
</dbReference>
<evidence type="ECO:0000256" key="2">
    <source>
        <dbReference type="ARBA" id="ARBA00004906"/>
    </source>
</evidence>
<dbReference type="SMART" id="SM00213">
    <property type="entry name" value="UBQ"/>
    <property type="match status" value="1"/>
</dbReference>
<evidence type="ECO:0000256" key="10">
    <source>
        <dbReference type="ARBA" id="ARBA00023242"/>
    </source>
</evidence>
<dbReference type="InterPro" id="IPR036987">
    <property type="entry name" value="SRA-YDG_sf"/>
</dbReference>
<evidence type="ECO:0000256" key="1">
    <source>
        <dbReference type="ARBA" id="ARBA00000900"/>
    </source>
</evidence>
<dbReference type="InterPro" id="IPR013083">
    <property type="entry name" value="Znf_RING/FYVE/PHD"/>
</dbReference>
<dbReference type="Pfam" id="PF00628">
    <property type="entry name" value="PHD"/>
    <property type="match status" value="1"/>
</dbReference>
<dbReference type="Gene3D" id="2.30.30.140">
    <property type="match status" value="1"/>
</dbReference>
<evidence type="ECO:0000256" key="7">
    <source>
        <dbReference type="ARBA" id="ARBA00022786"/>
    </source>
</evidence>
<dbReference type="InterPro" id="IPR017907">
    <property type="entry name" value="Znf_RING_CS"/>
</dbReference>
<protein>
    <recommendedName>
        <fullName evidence="3">RING-type E3 ubiquitin transferase</fullName>
        <ecNumber evidence="3">2.3.2.27</ecNumber>
    </recommendedName>
</protein>
<feature type="compositionally biased region" description="Basic and acidic residues" evidence="14">
    <location>
        <begin position="581"/>
        <end position="591"/>
    </location>
</feature>
<accession>A0A834IUQ9</accession>
<keyword evidence="9" id="KW-0238">DNA-binding</keyword>
<dbReference type="InterPro" id="IPR011011">
    <property type="entry name" value="Znf_FYVE_PHD"/>
</dbReference>
<dbReference type="PANTHER" id="PTHR14140">
    <property type="entry name" value="E3 UBIQUITIN-PROTEIN LIGASE UHRF-RELATED"/>
    <property type="match status" value="1"/>
</dbReference>
<dbReference type="EMBL" id="JAACXV010000318">
    <property type="protein sequence ID" value="KAF7280152.1"/>
    <property type="molecule type" value="Genomic_DNA"/>
</dbReference>
<dbReference type="SUPFAM" id="SSF88697">
    <property type="entry name" value="PUA domain-like"/>
    <property type="match status" value="1"/>
</dbReference>
<dbReference type="SMART" id="SM00249">
    <property type="entry name" value="PHD"/>
    <property type="match status" value="1"/>
</dbReference>
<evidence type="ECO:0000313" key="20">
    <source>
        <dbReference type="Proteomes" id="UP000625711"/>
    </source>
</evidence>
<keyword evidence="20" id="KW-1185">Reference proteome</keyword>
<comment type="subcellular location">
    <subcellularLocation>
        <location evidence="13">Nucleus</location>
    </subcellularLocation>
</comment>
<evidence type="ECO:0000256" key="11">
    <source>
        <dbReference type="ARBA" id="ARBA00023306"/>
    </source>
</evidence>
<keyword evidence="10 13" id="KW-0539">Nucleus</keyword>
<dbReference type="OrthoDB" id="2270193at2759"/>
<dbReference type="GO" id="GO:0061630">
    <property type="term" value="F:ubiquitin protein ligase activity"/>
    <property type="evidence" value="ECO:0007669"/>
    <property type="project" value="UniProtKB-EC"/>
</dbReference>
<dbReference type="SMART" id="SM00184">
    <property type="entry name" value="RING"/>
    <property type="match status" value="2"/>
</dbReference>
<keyword evidence="7" id="KW-0833">Ubl conjugation pathway</keyword>
<keyword evidence="6 12" id="KW-0863">Zinc-finger</keyword>
<feature type="domain" description="Ubiquitin-like" evidence="16">
    <location>
        <begin position="1"/>
        <end position="76"/>
    </location>
</feature>
<evidence type="ECO:0000256" key="9">
    <source>
        <dbReference type="ARBA" id="ARBA00023125"/>
    </source>
</evidence>
<gene>
    <name evidence="19" type="ORF">GWI33_006328</name>
</gene>
<feature type="domain" description="YDG" evidence="18">
    <location>
        <begin position="388"/>
        <end position="551"/>
    </location>
</feature>
<comment type="pathway">
    <text evidence="2">Protein modification; protein ubiquitination.</text>
</comment>
<dbReference type="SUPFAM" id="SSF57903">
    <property type="entry name" value="FYVE/PHD zinc finger"/>
    <property type="match status" value="1"/>
</dbReference>
<dbReference type="SMART" id="SM00466">
    <property type="entry name" value="SRA"/>
    <property type="match status" value="1"/>
</dbReference>
<dbReference type="UniPathway" id="UPA00143"/>
<name>A0A834IUQ9_RHYFE</name>
<dbReference type="PANTHER" id="PTHR14140:SF45">
    <property type="entry name" value="RING-TYPE E3 UBIQUITIN TRANSFERASE"/>
    <property type="match status" value="1"/>
</dbReference>
<evidence type="ECO:0000259" key="15">
    <source>
        <dbReference type="PROSITE" id="PS50016"/>
    </source>
</evidence>
<dbReference type="Gene3D" id="3.30.40.10">
    <property type="entry name" value="Zinc/RING finger domain, C3HC4 (zinc finger)"/>
    <property type="match status" value="1"/>
</dbReference>
<dbReference type="SUPFAM" id="SSF57850">
    <property type="entry name" value="RING/U-box"/>
    <property type="match status" value="1"/>
</dbReference>
<dbReference type="Pfam" id="PF13923">
    <property type="entry name" value="zf-C3HC4_2"/>
    <property type="match status" value="1"/>
</dbReference>
<evidence type="ECO:0000259" key="16">
    <source>
        <dbReference type="PROSITE" id="PS50053"/>
    </source>
</evidence>
<dbReference type="AlphaFoldDB" id="A0A834IUQ9"/>
<evidence type="ECO:0000256" key="8">
    <source>
        <dbReference type="ARBA" id="ARBA00022833"/>
    </source>
</evidence>